<feature type="compositionally biased region" description="Polar residues" evidence="6">
    <location>
        <begin position="1"/>
        <end position="32"/>
    </location>
</feature>
<dbReference type="InterPro" id="IPR033010">
    <property type="entry name" value="Cdc20/Fizzy"/>
</dbReference>
<feature type="region of interest" description="Disordered" evidence="6">
    <location>
        <begin position="1"/>
        <end position="35"/>
    </location>
</feature>
<dbReference type="InterPro" id="IPR036322">
    <property type="entry name" value="WD40_repeat_dom_sf"/>
</dbReference>
<dbReference type="AlphaFoldDB" id="A0AAU9J2W8"/>
<sequence length="449" mass="49262">MQFTPKKSFDISSLRQNSSSSYKKNTKLTENSGGRFIPNRISSNLLNAFEKAGQENSGNVVTITEKAGAFSTLLDNQFFGSDKTNFDNSVSTNLFRYNSQSAQLRENKENQGFVPDIVNNEETSPTQRIVPKVPYKVLDAPQLLDDFYLNVVDWSSADTLTVGLNNSIYLWSPVTGAVSKLSTYQNDVVASLSWSPTGSHLAVGTTSGKVMLYDVERSNAVRTLPGHAGRVGALAWNGSLLSSGSRDKNILHRDLRSSSKFTAKLQGHKQEVCGLKWSFEGDQLASGGNDNKLVVWSAQSITPVAKFKEHTAAVKAIAWSPHQHGLLVSGGGTTDRTIRSWNTLLSQNVSCIDTQSQVCNLIFSKNSNELVSTHGYSQNQVVVWNYPTMQKIGVLTGHTSRVLYLTMSADSQTIVTGAGDETLRFWKVFPRPDFGQRSSSLLPAMSELR</sequence>
<evidence type="ECO:0000256" key="2">
    <source>
        <dbReference type="ARBA" id="ARBA00022574"/>
    </source>
</evidence>
<evidence type="ECO:0000256" key="1">
    <source>
        <dbReference type="ARBA" id="ARBA00006445"/>
    </source>
</evidence>
<evidence type="ECO:0000256" key="5">
    <source>
        <dbReference type="PROSITE-ProRule" id="PRU00221"/>
    </source>
</evidence>
<organism evidence="8 9">
    <name type="scientific">Blepharisma stoltei</name>
    <dbReference type="NCBI Taxonomy" id="1481888"/>
    <lineage>
        <taxon>Eukaryota</taxon>
        <taxon>Sar</taxon>
        <taxon>Alveolata</taxon>
        <taxon>Ciliophora</taxon>
        <taxon>Postciliodesmatophora</taxon>
        <taxon>Heterotrichea</taxon>
        <taxon>Heterotrichida</taxon>
        <taxon>Blepharismidae</taxon>
        <taxon>Blepharisma</taxon>
    </lineage>
</organism>
<evidence type="ECO:0000256" key="6">
    <source>
        <dbReference type="SAM" id="MobiDB-lite"/>
    </source>
</evidence>
<dbReference type="EMBL" id="CAJZBQ010000019">
    <property type="protein sequence ID" value="CAG9317882.1"/>
    <property type="molecule type" value="Genomic_DNA"/>
</dbReference>
<dbReference type="GO" id="GO:1990757">
    <property type="term" value="F:ubiquitin ligase activator activity"/>
    <property type="evidence" value="ECO:0007669"/>
    <property type="project" value="TreeGrafter"/>
</dbReference>
<keyword evidence="9" id="KW-1185">Reference proteome</keyword>
<dbReference type="Proteomes" id="UP001162131">
    <property type="component" value="Unassembled WGS sequence"/>
</dbReference>
<evidence type="ECO:0000256" key="3">
    <source>
        <dbReference type="ARBA" id="ARBA00022737"/>
    </source>
</evidence>
<feature type="domain" description="CDC20/Fizzy WD40" evidence="7">
    <location>
        <begin position="138"/>
        <end position="426"/>
    </location>
</feature>
<dbReference type="InterPro" id="IPR015943">
    <property type="entry name" value="WD40/YVTN_repeat-like_dom_sf"/>
</dbReference>
<protein>
    <recommendedName>
        <fullName evidence="7">CDC20/Fizzy WD40 domain-containing protein</fullName>
    </recommendedName>
</protein>
<dbReference type="PANTHER" id="PTHR19918:SF1">
    <property type="entry name" value="FIZZY-RELATED PROTEIN HOMOLOG"/>
    <property type="match status" value="1"/>
</dbReference>
<dbReference type="GO" id="GO:0031145">
    <property type="term" value="P:anaphase-promoting complex-dependent catabolic process"/>
    <property type="evidence" value="ECO:0007669"/>
    <property type="project" value="TreeGrafter"/>
</dbReference>
<dbReference type="GO" id="GO:0010997">
    <property type="term" value="F:anaphase-promoting complex binding"/>
    <property type="evidence" value="ECO:0007669"/>
    <property type="project" value="InterPro"/>
</dbReference>
<reference evidence="8" key="1">
    <citation type="submission" date="2021-09" db="EMBL/GenBank/DDBJ databases">
        <authorList>
            <consortium name="AG Swart"/>
            <person name="Singh M."/>
            <person name="Singh A."/>
            <person name="Seah K."/>
            <person name="Emmerich C."/>
        </authorList>
    </citation>
    <scope>NUCLEOTIDE SEQUENCE</scope>
    <source>
        <strain evidence="8">ATCC30299</strain>
    </source>
</reference>
<dbReference type="Gene3D" id="2.130.10.10">
    <property type="entry name" value="YVTN repeat-like/Quinoprotein amine dehydrogenase"/>
    <property type="match status" value="1"/>
</dbReference>
<dbReference type="InterPro" id="IPR001680">
    <property type="entry name" value="WD40_rpt"/>
</dbReference>
<dbReference type="GO" id="GO:0005680">
    <property type="term" value="C:anaphase-promoting complex"/>
    <property type="evidence" value="ECO:0007669"/>
    <property type="project" value="TreeGrafter"/>
</dbReference>
<dbReference type="Pfam" id="PF24807">
    <property type="entry name" value="WD40_CDC20-Fz"/>
    <property type="match status" value="1"/>
</dbReference>
<dbReference type="PROSITE" id="PS50082">
    <property type="entry name" value="WD_REPEATS_2"/>
    <property type="match status" value="3"/>
</dbReference>
<dbReference type="CDD" id="cd00200">
    <property type="entry name" value="WD40"/>
    <property type="match status" value="1"/>
</dbReference>
<feature type="repeat" description="WD" evidence="5">
    <location>
        <begin position="395"/>
        <end position="428"/>
    </location>
</feature>
<evidence type="ECO:0000256" key="4">
    <source>
        <dbReference type="ARBA" id="ARBA00023306"/>
    </source>
</evidence>
<proteinExistence type="inferred from homology"/>
<dbReference type="PROSITE" id="PS50294">
    <property type="entry name" value="WD_REPEATS_REGION"/>
    <property type="match status" value="2"/>
</dbReference>
<dbReference type="PANTHER" id="PTHR19918">
    <property type="entry name" value="CELL DIVISION CYCLE 20 CDC20 FIZZY -RELATED"/>
    <property type="match status" value="1"/>
</dbReference>
<comment type="similarity">
    <text evidence="1">Belongs to the WD repeat CDC20/Fizzy family.</text>
</comment>
<feature type="repeat" description="WD" evidence="5">
    <location>
        <begin position="182"/>
        <end position="223"/>
    </location>
</feature>
<gene>
    <name evidence="8" type="ORF">BSTOLATCC_MIC20187</name>
</gene>
<keyword evidence="2 5" id="KW-0853">WD repeat</keyword>
<keyword evidence="3" id="KW-0677">Repeat</keyword>
<dbReference type="GO" id="GO:1905786">
    <property type="term" value="P:positive regulation of anaphase-promoting complex-dependent catabolic process"/>
    <property type="evidence" value="ECO:0007669"/>
    <property type="project" value="TreeGrafter"/>
</dbReference>
<dbReference type="SUPFAM" id="SSF50978">
    <property type="entry name" value="WD40 repeat-like"/>
    <property type="match status" value="1"/>
</dbReference>
<evidence type="ECO:0000313" key="9">
    <source>
        <dbReference type="Proteomes" id="UP001162131"/>
    </source>
</evidence>
<dbReference type="SMART" id="SM00320">
    <property type="entry name" value="WD40"/>
    <property type="match status" value="7"/>
</dbReference>
<keyword evidence="4" id="KW-0131">Cell cycle</keyword>
<comment type="caution">
    <text evidence="8">The sequence shown here is derived from an EMBL/GenBank/DDBJ whole genome shotgun (WGS) entry which is preliminary data.</text>
</comment>
<feature type="repeat" description="WD" evidence="5">
    <location>
        <begin position="265"/>
        <end position="306"/>
    </location>
</feature>
<accession>A0AAU9J2W8</accession>
<evidence type="ECO:0000313" key="8">
    <source>
        <dbReference type="EMBL" id="CAG9317882.1"/>
    </source>
</evidence>
<dbReference type="InterPro" id="IPR056150">
    <property type="entry name" value="WD40_CDC20-Fz"/>
</dbReference>
<evidence type="ECO:0000259" key="7">
    <source>
        <dbReference type="Pfam" id="PF24807"/>
    </source>
</evidence>
<name>A0AAU9J2W8_9CILI</name>